<proteinExistence type="predicted"/>
<dbReference type="EMBL" id="JAUSRG010000001">
    <property type="protein sequence ID" value="MDP9903294.1"/>
    <property type="molecule type" value="Genomic_DNA"/>
</dbReference>
<evidence type="ECO:0000313" key="2">
    <source>
        <dbReference type="EMBL" id="MDQ0180053.1"/>
    </source>
</evidence>
<dbReference type="AlphaFoldDB" id="A0AAW8DDP5"/>
<accession>A0AAW8DDP5</accession>
<evidence type="ECO:0000313" key="3">
    <source>
        <dbReference type="Proteomes" id="UP001230951"/>
    </source>
</evidence>
<dbReference type="Proteomes" id="UP001230951">
    <property type="component" value="Unassembled WGS sequence"/>
</dbReference>
<dbReference type="EMBL" id="JAUSTF010000002">
    <property type="protein sequence ID" value="MDQ0180053.1"/>
    <property type="molecule type" value="Genomic_DNA"/>
</dbReference>
<keyword evidence="3" id="KW-1185">Reference proteome</keyword>
<gene>
    <name evidence="1" type="ORF">J2S90_000234</name>
    <name evidence="2" type="ORF">J2S93_001469</name>
</gene>
<reference evidence="1 3" key="1">
    <citation type="submission" date="2023-07" db="EMBL/GenBank/DDBJ databases">
        <title>Sorghum-associated microbial communities from plants grown in Nebraska, USA.</title>
        <authorList>
            <person name="Schachtman D."/>
        </authorList>
    </citation>
    <scope>NUCLEOTIDE SEQUENCE</scope>
    <source>
        <strain evidence="1">DS1006</strain>
        <strain evidence="2 3">DS1016</strain>
    </source>
</reference>
<evidence type="ECO:0000313" key="4">
    <source>
        <dbReference type="Proteomes" id="UP001242995"/>
    </source>
</evidence>
<name>A0AAW8DDP5_9MICC</name>
<protein>
    <submittedName>
        <fullName evidence="1">Uncharacterized protein</fullName>
    </submittedName>
</protein>
<sequence length="44" mass="4524">MVLDWVASEVADDHGQLYGRPGVRLTGPIGGVASSGKLVNGGRM</sequence>
<comment type="caution">
    <text evidence="1">The sequence shown here is derived from an EMBL/GenBank/DDBJ whole genome shotgun (WGS) entry which is preliminary data.</text>
</comment>
<organism evidence="1 4">
    <name type="scientific">Arthrobacter bambusae</name>
    <dbReference type="NCBI Taxonomy" id="1338426"/>
    <lineage>
        <taxon>Bacteria</taxon>
        <taxon>Bacillati</taxon>
        <taxon>Actinomycetota</taxon>
        <taxon>Actinomycetes</taxon>
        <taxon>Micrococcales</taxon>
        <taxon>Micrococcaceae</taxon>
        <taxon>Arthrobacter</taxon>
    </lineage>
</organism>
<evidence type="ECO:0000313" key="1">
    <source>
        <dbReference type="EMBL" id="MDP9903294.1"/>
    </source>
</evidence>
<dbReference type="Proteomes" id="UP001242995">
    <property type="component" value="Unassembled WGS sequence"/>
</dbReference>